<proteinExistence type="predicted"/>
<accession>A0AAD9GT31</accession>
<dbReference type="GO" id="GO:0008168">
    <property type="term" value="F:methyltransferase activity"/>
    <property type="evidence" value="ECO:0007669"/>
    <property type="project" value="UniProtKB-KW"/>
</dbReference>
<dbReference type="GO" id="GO:0032259">
    <property type="term" value="P:methylation"/>
    <property type="evidence" value="ECO:0007669"/>
    <property type="project" value="UniProtKB-KW"/>
</dbReference>
<dbReference type="InterPro" id="IPR011990">
    <property type="entry name" value="TPR-like_helical_dom_sf"/>
</dbReference>
<dbReference type="SUPFAM" id="SSF53335">
    <property type="entry name" value="S-adenosyl-L-methionine-dependent methyltransferases"/>
    <property type="match status" value="1"/>
</dbReference>
<dbReference type="PANTHER" id="PTHR14614">
    <property type="entry name" value="HEPATOCELLULAR CARCINOMA-ASSOCIATED ANTIGEN"/>
    <property type="match status" value="1"/>
</dbReference>
<dbReference type="PANTHER" id="PTHR14614:SF132">
    <property type="entry name" value="PROTEIN-LYSINE METHYLTRANSFERASE C42C1.13"/>
    <property type="match status" value="1"/>
</dbReference>
<keyword evidence="1" id="KW-0489">Methyltransferase</keyword>
<reference evidence="1" key="1">
    <citation type="submission" date="2023-08" db="EMBL/GenBank/DDBJ databases">
        <title>Reference Genome Resource for the Citrus Pathogen Phytophthora citrophthora.</title>
        <authorList>
            <person name="Moller H."/>
            <person name="Coetzee B."/>
            <person name="Rose L.J."/>
            <person name="Van Niekerk J.M."/>
        </authorList>
    </citation>
    <scope>NUCLEOTIDE SEQUENCE</scope>
    <source>
        <strain evidence="1">STE-U-9442</strain>
    </source>
</reference>
<dbReference type="EMBL" id="JASMQC010000006">
    <property type="protein sequence ID" value="KAK1944320.1"/>
    <property type="molecule type" value="Genomic_DNA"/>
</dbReference>
<dbReference type="InterPro" id="IPR029063">
    <property type="entry name" value="SAM-dependent_MTases_sf"/>
</dbReference>
<organism evidence="1 2">
    <name type="scientific">Phytophthora citrophthora</name>
    <dbReference type="NCBI Taxonomy" id="4793"/>
    <lineage>
        <taxon>Eukaryota</taxon>
        <taxon>Sar</taxon>
        <taxon>Stramenopiles</taxon>
        <taxon>Oomycota</taxon>
        <taxon>Peronosporomycetes</taxon>
        <taxon>Peronosporales</taxon>
        <taxon>Peronosporaceae</taxon>
        <taxon>Phytophthora</taxon>
    </lineage>
</organism>
<sequence length="623" mass="68843">MGTYNYMHKTNTKRWVKLRRGALPCQSEKVSLSLKIPYPFTKFSHSSKMCDQVKQLQVEGNALYSDGHYDAARASYTKAITLLTAENDRAASSAQEDIGFASWKALLASQLFSNRAQTAIQERDFAAALHGLLPQLSALFPALKLMFYPVLVLIDATQALKYNADNEKAILRKLVALENLERFEAALHVVNNVLDNGEKKAPTVFQYCVGARRRLRKNLAKDREVAASEVKQMGKMVHDKQQLRINFGCLLPSQVPLDQFFDVNVNIGNEFGLFRRDYVRNGEYIYLQCSLRNNTADKYKLVFQEPLDPSDVGDAGRTDADGKLKLNDRGKASFRVAVVMADGETLASTSKPLGLQVRAHEASIATWNLFPVVSLPFTVVPPGDDLKEGITGDLGVHCCRAVSMPGLDHDILLAESPGNLGIGGKLWDSCLVLTRYLAERRELLEGKQVVELGSGLGLVGIFCSLLGARVTLTDMEEVIPLLDYNVRLNFPEDGSSVKGVAVPMLPIAKAHLWGEPPRDLPSQPDVLVLSDVVYDPEGYAPLVSSLKALATSPDTLVLMAHRSRNPMEHQFFELLSQYFLCEQIDWLSTEKSAPKASPAGGPPSAEQALQDVKIFVIRRLARQ</sequence>
<dbReference type="Proteomes" id="UP001259832">
    <property type="component" value="Unassembled WGS sequence"/>
</dbReference>
<keyword evidence="2" id="KW-1185">Reference proteome</keyword>
<dbReference type="SUPFAM" id="SSF48452">
    <property type="entry name" value="TPR-like"/>
    <property type="match status" value="1"/>
</dbReference>
<dbReference type="InterPro" id="IPR019410">
    <property type="entry name" value="Methyltransf_16"/>
</dbReference>
<dbReference type="Gene3D" id="1.25.40.10">
    <property type="entry name" value="Tetratricopeptide repeat domain"/>
    <property type="match status" value="1"/>
</dbReference>
<name>A0AAD9GT31_9STRA</name>
<comment type="caution">
    <text evidence="1">The sequence shown here is derived from an EMBL/GenBank/DDBJ whole genome shotgun (WGS) entry which is preliminary data.</text>
</comment>
<protein>
    <submittedName>
        <fullName evidence="1">Protein N-lysine methyltransferase METTL21A</fullName>
    </submittedName>
</protein>
<dbReference type="Gene3D" id="3.40.50.150">
    <property type="entry name" value="Vaccinia Virus protein VP39"/>
    <property type="match status" value="1"/>
</dbReference>
<evidence type="ECO:0000313" key="2">
    <source>
        <dbReference type="Proteomes" id="UP001259832"/>
    </source>
</evidence>
<gene>
    <name evidence="1" type="ORF">P3T76_004232</name>
</gene>
<dbReference type="AlphaFoldDB" id="A0AAD9GT31"/>
<keyword evidence="1" id="KW-0808">Transferase</keyword>
<dbReference type="Pfam" id="PF10294">
    <property type="entry name" value="Methyltransf_16"/>
    <property type="match status" value="1"/>
</dbReference>
<evidence type="ECO:0000313" key="1">
    <source>
        <dbReference type="EMBL" id="KAK1944320.1"/>
    </source>
</evidence>